<gene>
    <name evidence="8" type="primary">rnz</name>
    <name evidence="9" type="ORF">DFQ11_102450</name>
</gene>
<reference evidence="9 10" key="1">
    <citation type="submission" date="2018-06" db="EMBL/GenBank/DDBJ databases">
        <title>Genomic Encyclopedia of Type Strains, Phase III (KMG-III): the genomes of soil and plant-associated and newly described type strains.</title>
        <authorList>
            <person name="Whitman W."/>
        </authorList>
    </citation>
    <scope>NUCLEOTIDE SEQUENCE [LARGE SCALE GENOMIC DNA]</scope>
    <source>
        <strain evidence="9 10">CECT 7945</strain>
    </source>
</reference>
<dbReference type="SUPFAM" id="SSF56281">
    <property type="entry name" value="Metallo-hydrolase/oxidoreductase"/>
    <property type="match status" value="1"/>
</dbReference>
<dbReference type="NCBIfam" id="TIGR02651">
    <property type="entry name" value="RNase_Z"/>
    <property type="match status" value="1"/>
</dbReference>
<evidence type="ECO:0000256" key="8">
    <source>
        <dbReference type="HAMAP-Rule" id="MF_01818"/>
    </source>
</evidence>
<keyword evidence="7 8" id="KW-0862">Zinc</keyword>
<keyword evidence="6 8" id="KW-0378">Hydrolase</keyword>
<keyword evidence="5 8" id="KW-0255">Endonuclease</keyword>
<comment type="similarity">
    <text evidence="8">Belongs to the RNase Z family.</text>
</comment>
<dbReference type="PANTHER" id="PTHR46018">
    <property type="entry name" value="ZINC PHOSPHODIESTERASE ELAC PROTEIN 1"/>
    <property type="match status" value="1"/>
</dbReference>
<dbReference type="PANTHER" id="PTHR46018:SF2">
    <property type="entry name" value="ZINC PHOSPHODIESTERASE ELAC PROTEIN 1"/>
    <property type="match status" value="1"/>
</dbReference>
<evidence type="ECO:0000256" key="3">
    <source>
        <dbReference type="ARBA" id="ARBA00022722"/>
    </source>
</evidence>
<evidence type="ECO:0000256" key="2">
    <source>
        <dbReference type="ARBA" id="ARBA00022694"/>
    </source>
</evidence>
<dbReference type="RefSeq" id="WP_110475246.1">
    <property type="nucleotide sequence ID" value="NZ_BMWQ01000002.1"/>
</dbReference>
<feature type="binding site" evidence="8">
    <location>
        <position position="64"/>
    </location>
    <ligand>
        <name>Zn(2+)</name>
        <dbReference type="ChEBI" id="CHEBI:29105"/>
        <label>2</label>
        <note>catalytic</note>
    </ligand>
</feature>
<feature type="binding site" evidence="8">
    <location>
        <position position="62"/>
    </location>
    <ligand>
        <name>Zn(2+)</name>
        <dbReference type="ChEBI" id="CHEBI:29105"/>
        <label>1</label>
        <note>catalytic</note>
    </ligand>
</feature>
<feature type="binding site" evidence="8">
    <location>
        <position position="140"/>
    </location>
    <ligand>
        <name>Zn(2+)</name>
        <dbReference type="ChEBI" id="CHEBI:29105"/>
        <label>1</label>
        <note>catalytic</note>
    </ligand>
</feature>
<feature type="binding site" evidence="8">
    <location>
        <position position="210"/>
    </location>
    <ligand>
        <name>Zn(2+)</name>
        <dbReference type="ChEBI" id="CHEBI:29105"/>
        <label>2</label>
        <note>catalytic</note>
    </ligand>
</feature>
<dbReference type="AlphaFoldDB" id="A0A2V4WXX9"/>
<dbReference type="InterPro" id="IPR013471">
    <property type="entry name" value="RNase_Z/BN"/>
</dbReference>
<name>A0A2V4WXX9_9FLAO</name>
<dbReference type="NCBIfam" id="NF000801">
    <property type="entry name" value="PRK00055.1-3"/>
    <property type="match status" value="1"/>
</dbReference>
<comment type="catalytic activity">
    <reaction evidence="8">
        <text>Endonucleolytic cleavage of RNA, removing extra 3' nucleotides from tRNA precursor, generating 3' termini of tRNAs. A 3'-hydroxy group is left at the tRNA terminus and a 5'-phosphoryl group is left at the trailer molecule.</text>
        <dbReference type="EC" id="3.1.26.11"/>
    </reaction>
</comment>
<keyword evidence="3 8" id="KW-0540">Nuclease</keyword>
<dbReference type="OrthoDB" id="9800940at2"/>
<protein>
    <recommendedName>
        <fullName evidence="8">Ribonuclease Z</fullName>
        <shortName evidence="8">RNase Z</shortName>
        <ecNumber evidence="8">3.1.26.11</ecNumber>
    </recommendedName>
    <alternativeName>
        <fullName evidence="8">tRNA 3 endonuclease</fullName>
    </alternativeName>
    <alternativeName>
        <fullName evidence="8">tRNase Z</fullName>
    </alternativeName>
</protein>
<feature type="binding site" evidence="8">
    <location>
        <position position="65"/>
    </location>
    <ligand>
        <name>Zn(2+)</name>
        <dbReference type="ChEBI" id="CHEBI:29105"/>
        <label>2</label>
        <note>catalytic</note>
    </ligand>
</feature>
<dbReference type="GO" id="GO:0008270">
    <property type="term" value="F:zinc ion binding"/>
    <property type="evidence" value="ECO:0007669"/>
    <property type="project" value="UniProtKB-UniRule"/>
</dbReference>
<comment type="caution">
    <text evidence="9">The sequence shown here is derived from an EMBL/GenBank/DDBJ whole genome shotgun (WGS) entry which is preliminary data.</text>
</comment>
<evidence type="ECO:0000256" key="7">
    <source>
        <dbReference type="ARBA" id="ARBA00022833"/>
    </source>
</evidence>
<sequence length="302" mass="34511">MKLTILGCHSATPRTNTNPTSQVLEIKNHMFLIDCGEGTQVELRRNKIKFARIKHIFISHLHGDHYFGLVGLVSTFRLLTRETELHIYGPKGLKEVITLQLKLSDSWTNYPLIFHELSSKESELIFEDDKVEVYTIPLKHRIYTNGFLFKEKENERKLDINAITEANINKAYFRKLKQGFDVENEDGVLISNEKVTKDAIPAKSYAFCSDTVYNEAIVPIIKNSTVLYHESTFLDKNEALCIPTKHSTARQAATIAKKANVGTLILGHYSTRYNGYDQFKQEAKTVFDNVLLAKDGKEFSFD</sequence>
<evidence type="ECO:0000313" key="9">
    <source>
        <dbReference type="EMBL" id="PYE81872.1"/>
    </source>
</evidence>
<accession>A0A2V4WXX9</accession>
<dbReference type="EMBL" id="QJTD01000002">
    <property type="protein sequence ID" value="PYE81872.1"/>
    <property type="molecule type" value="Genomic_DNA"/>
</dbReference>
<dbReference type="GO" id="GO:0042781">
    <property type="term" value="F:3'-tRNA processing endoribonuclease activity"/>
    <property type="evidence" value="ECO:0007669"/>
    <property type="project" value="UniProtKB-UniRule"/>
</dbReference>
<dbReference type="EC" id="3.1.26.11" evidence="8"/>
<keyword evidence="10" id="KW-1185">Reference proteome</keyword>
<dbReference type="Pfam" id="PF23023">
    <property type="entry name" value="Anti-Pycsar_Apyc1"/>
    <property type="match status" value="1"/>
</dbReference>
<dbReference type="CDD" id="cd07717">
    <property type="entry name" value="RNaseZ_ZiPD-like_MBL-fold"/>
    <property type="match status" value="1"/>
</dbReference>
<evidence type="ECO:0000256" key="5">
    <source>
        <dbReference type="ARBA" id="ARBA00022759"/>
    </source>
</evidence>
<organism evidence="9 10">
    <name type="scientific">Winogradskyella epiphytica</name>
    <dbReference type="NCBI Taxonomy" id="262005"/>
    <lineage>
        <taxon>Bacteria</taxon>
        <taxon>Pseudomonadati</taxon>
        <taxon>Bacteroidota</taxon>
        <taxon>Flavobacteriia</taxon>
        <taxon>Flavobacteriales</taxon>
        <taxon>Flavobacteriaceae</taxon>
        <taxon>Winogradskyella</taxon>
    </lineage>
</organism>
<evidence type="ECO:0000256" key="6">
    <source>
        <dbReference type="ARBA" id="ARBA00022801"/>
    </source>
</evidence>
<evidence type="ECO:0000256" key="4">
    <source>
        <dbReference type="ARBA" id="ARBA00022723"/>
    </source>
</evidence>
<feature type="active site" description="Proton acceptor" evidence="8">
    <location>
        <position position="64"/>
    </location>
</feature>
<evidence type="ECO:0000256" key="1">
    <source>
        <dbReference type="ARBA" id="ARBA00011738"/>
    </source>
</evidence>
<comment type="function">
    <text evidence="8">Zinc phosphodiesterase, which displays some tRNA 3'-processing endonuclease activity. Probably involved in tRNA maturation, by removing a 3'-trailer from precursor tRNA.</text>
</comment>
<keyword evidence="2 8" id="KW-0819">tRNA processing</keyword>
<feature type="binding site" evidence="8">
    <location>
        <position position="268"/>
    </location>
    <ligand>
        <name>Zn(2+)</name>
        <dbReference type="ChEBI" id="CHEBI:29105"/>
        <label>2</label>
        <note>catalytic</note>
    </ligand>
</feature>
<comment type="subunit">
    <text evidence="1 8">Homodimer.</text>
</comment>
<proteinExistence type="inferred from homology"/>
<evidence type="ECO:0000313" key="10">
    <source>
        <dbReference type="Proteomes" id="UP000248054"/>
    </source>
</evidence>
<dbReference type="HAMAP" id="MF_01818">
    <property type="entry name" value="RNase_Z_BN"/>
    <property type="match status" value="1"/>
</dbReference>
<feature type="binding site" evidence="8">
    <location>
        <position position="210"/>
    </location>
    <ligand>
        <name>Zn(2+)</name>
        <dbReference type="ChEBI" id="CHEBI:29105"/>
        <label>1</label>
        <note>catalytic</note>
    </ligand>
</feature>
<keyword evidence="4 8" id="KW-0479">Metal-binding</keyword>
<dbReference type="Proteomes" id="UP000248054">
    <property type="component" value="Unassembled WGS sequence"/>
</dbReference>
<dbReference type="InterPro" id="IPR036866">
    <property type="entry name" value="RibonucZ/Hydroxyglut_hydro"/>
</dbReference>
<comment type="cofactor">
    <cofactor evidence="8">
        <name>Zn(2+)</name>
        <dbReference type="ChEBI" id="CHEBI:29105"/>
    </cofactor>
    <text evidence="8">Binds 2 Zn(2+) ions.</text>
</comment>
<feature type="binding site" evidence="8">
    <location>
        <position position="60"/>
    </location>
    <ligand>
        <name>Zn(2+)</name>
        <dbReference type="ChEBI" id="CHEBI:29105"/>
        <label>1</label>
        <note>catalytic</note>
    </ligand>
</feature>
<dbReference type="Gene3D" id="3.60.15.10">
    <property type="entry name" value="Ribonuclease Z/Hydroxyacylglutathione hydrolase-like"/>
    <property type="match status" value="1"/>
</dbReference>